<dbReference type="InterPro" id="IPR050352">
    <property type="entry name" value="ABCG_transporters"/>
</dbReference>
<organism evidence="8 9">
    <name type="scientific">Peronospora destructor</name>
    <dbReference type="NCBI Taxonomy" id="86335"/>
    <lineage>
        <taxon>Eukaryota</taxon>
        <taxon>Sar</taxon>
        <taxon>Stramenopiles</taxon>
        <taxon>Oomycota</taxon>
        <taxon>Peronosporomycetes</taxon>
        <taxon>Peronosporales</taxon>
        <taxon>Peronosporaceae</taxon>
        <taxon>Peronospora</taxon>
    </lineage>
</organism>
<evidence type="ECO:0000313" key="8">
    <source>
        <dbReference type="EMBL" id="CAI5708316.1"/>
    </source>
</evidence>
<dbReference type="PANTHER" id="PTHR48041">
    <property type="entry name" value="ABC TRANSPORTER G FAMILY MEMBER 28"/>
    <property type="match status" value="1"/>
</dbReference>
<feature type="transmembrane region" description="Helical" evidence="6">
    <location>
        <begin position="242"/>
        <end position="260"/>
    </location>
</feature>
<evidence type="ECO:0000256" key="1">
    <source>
        <dbReference type="ARBA" id="ARBA00004141"/>
    </source>
</evidence>
<feature type="transmembrane region" description="Helical" evidence="6">
    <location>
        <begin position="329"/>
        <end position="353"/>
    </location>
</feature>
<evidence type="ECO:0000256" key="3">
    <source>
        <dbReference type="ARBA" id="ARBA00022692"/>
    </source>
</evidence>
<dbReference type="AlphaFoldDB" id="A0AAV0SU29"/>
<keyword evidence="5 6" id="KW-0472">Membrane</keyword>
<dbReference type="EMBL" id="CANTFM010000013">
    <property type="protein sequence ID" value="CAI5708316.1"/>
    <property type="molecule type" value="Genomic_DNA"/>
</dbReference>
<evidence type="ECO:0000256" key="6">
    <source>
        <dbReference type="SAM" id="Phobius"/>
    </source>
</evidence>
<name>A0AAV0SU29_9STRA</name>
<dbReference type="InterPro" id="IPR027417">
    <property type="entry name" value="P-loop_NTPase"/>
</dbReference>
<dbReference type="PANTHER" id="PTHR48041:SF139">
    <property type="entry name" value="PROTEIN SCARLET"/>
    <property type="match status" value="1"/>
</dbReference>
<comment type="subcellular location">
    <subcellularLocation>
        <location evidence="1">Membrane</location>
        <topology evidence="1">Multi-pass membrane protein</topology>
    </subcellularLocation>
</comment>
<keyword evidence="4 6" id="KW-1133">Transmembrane helix</keyword>
<dbReference type="Pfam" id="PF01061">
    <property type="entry name" value="ABC2_membrane"/>
    <property type="match status" value="1"/>
</dbReference>
<feature type="domain" description="ABC-2 type transporter transmembrane" evidence="7">
    <location>
        <begin position="192"/>
        <end position="407"/>
    </location>
</feature>
<dbReference type="Gene3D" id="3.40.50.300">
    <property type="entry name" value="P-loop containing nucleotide triphosphate hydrolases"/>
    <property type="match status" value="1"/>
</dbReference>
<feature type="transmembrane region" description="Helical" evidence="6">
    <location>
        <begin position="360"/>
        <end position="380"/>
    </location>
</feature>
<protein>
    <recommendedName>
        <fullName evidence="7">ABC-2 type transporter transmembrane domain-containing protein</fullName>
    </recommendedName>
</protein>
<gene>
    <name evidence="8" type="ORF">PDE001_LOCUS56</name>
</gene>
<keyword evidence="2" id="KW-0813">Transport</keyword>
<dbReference type="Proteomes" id="UP001162029">
    <property type="component" value="Unassembled WGS sequence"/>
</dbReference>
<keyword evidence="9" id="KW-1185">Reference proteome</keyword>
<sequence length="552" mass="63118">MRRTHTDEMCLKRVEHVIVEMCLSGCRDKLIGGGLLVRGITRFERKLLALATALLTNPSILFVEEPTDDLDTFGAEKVVAKLRWLALEKGLTVIVTLHHQRTDCITYFSVIGYQCPEYVSPIDHFMLQMVVGDRESDEEGVARVDALKREWTQRKAAMSAWIAAHVAEMSEDVVVNEYDQKNCYYDMGCCGQLWLLWARHVRRLSRYGFVFQWHLLTALLIGVVFGLVYLQIDLKDQHGTQNFAGAFFYVVLVQMVFVAYRTFVFMPRETAIALRERQESRGDSDSVTLLCWYLTKIAAELPALIILSIVLFVPVFLLVGIGYGFKVYLYMQIVMVLAGWTAVGLAFATLGVLRHVTLALIVYTILLMLFGVFGGLLINVTDIPDWFVWLHYISPIKYSYESMMKIFWKRVDNIDCDGTLEGCVAFTGDGVLEYYSMEKRSAVSDSLILLAICLSLFFVAFWFFLALANKRISGLQWRYDWDFKGPLGHRRQRVASSVINKRKAATKSSMHYIIDQKRQHNSSAAVERSSVVETENHYISVRDSTCWRSCNL</sequence>
<keyword evidence="3 6" id="KW-0812">Transmembrane</keyword>
<dbReference type="SUPFAM" id="SSF52540">
    <property type="entry name" value="P-loop containing nucleoside triphosphate hydrolases"/>
    <property type="match status" value="1"/>
</dbReference>
<evidence type="ECO:0000256" key="5">
    <source>
        <dbReference type="ARBA" id="ARBA00023136"/>
    </source>
</evidence>
<feature type="transmembrane region" description="Helical" evidence="6">
    <location>
        <begin position="303"/>
        <end position="323"/>
    </location>
</feature>
<evidence type="ECO:0000259" key="7">
    <source>
        <dbReference type="Pfam" id="PF01061"/>
    </source>
</evidence>
<dbReference type="GO" id="GO:0140359">
    <property type="term" value="F:ABC-type transporter activity"/>
    <property type="evidence" value="ECO:0007669"/>
    <property type="project" value="InterPro"/>
</dbReference>
<evidence type="ECO:0000313" key="9">
    <source>
        <dbReference type="Proteomes" id="UP001162029"/>
    </source>
</evidence>
<feature type="transmembrane region" description="Helical" evidence="6">
    <location>
        <begin position="209"/>
        <end position="230"/>
    </location>
</feature>
<reference evidence="8" key="1">
    <citation type="submission" date="2022-12" db="EMBL/GenBank/DDBJ databases">
        <authorList>
            <person name="Webb A."/>
        </authorList>
    </citation>
    <scope>NUCLEOTIDE SEQUENCE</scope>
    <source>
        <strain evidence="8">Pd1</strain>
    </source>
</reference>
<evidence type="ECO:0000256" key="2">
    <source>
        <dbReference type="ARBA" id="ARBA00022448"/>
    </source>
</evidence>
<comment type="caution">
    <text evidence="8">The sequence shown here is derived from an EMBL/GenBank/DDBJ whole genome shotgun (WGS) entry which is preliminary data.</text>
</comment>
<proteinExistence type="predicted"/>
<feature type="transmembrane region" description="Helical" evidence="6">
    <location>
        <begin position="447"/>
        <end position="468"/>
    </location>
</feature>
<accession>A0AAV0SU29</accession>
<dbReference type="GO" id="GO:0016020">
    <property type="term" value="C:membrane"/>
    <property type="evidence" value="ECO:0007669"/>
    <property type="project" value="UniProtKB-SubCell"/>
</dbReference>
<dbReference type="InterPro" id="IPR013525">
    <property type="entry name" value="ABC2_TM"/>
</dbReference>
<evidence type="ECO:0000256" key="4">
    <source>
        <dbReference type="ARBA" id="ARBA00022989"/>
    </source>
</evidence>